<dbReference type="InParanoid" id="A0A2H3D4E3"/>
<protein>
    <submittedName>
        <fullName evidence="2">Uncharacterized protein</fullName>
    </submittedName>
</protein>
<name>A0A2H3D4E3_ARMGA</name>
<feature type="compositionally biased region" description="Basic and acidic residues" evidence="1">
    <location>
        <begin position="209"/>
        <end position="232"/>
    </location>
</feature>
<evidence type="ECO:0000256" key="1">
    <source>
        <dbReference type="SAM" id="MobiDB-lite"/>
    </source>
</evidence>
<gene>
    <name evidence="2" type="ORF">ARMGADRAFT_1032711</name>
</gene>
<dbReference type="EMBL" id="KZ293666">
    <property type="protein sequence ID" value="PBK90131.1"/>
    <property type="molecule type" value="Genomic_DNA"/>
</dbReference>
<evidence type="ECO:0000313" key="3">
    <source>
        <dbReference type="Proteomes" id="UP000217790"/>
    </source>
</evidence>
<feature type="region of interest" description="Disordered" evidence="1">
    <location>
        <begin position="114"/>
        <end position="232"/>
    </location>
</feature>
<evidence type="ECO:0000313" key="2">
    <source>
        <dbReference type="EMBL" id="PBK90131.1"/>
    </source>
</evidence>
<reference evidence="3" key="1">
    <citation type="journal article" date="2017" name="Nat. Ecol. Evol.">
        <title>Genome expansion and lineage-specific genetic innovations in the forest pathogenic fungi Armillaria.</title>
        <authorList>
            <person name="Sipos G."/>
            <person name="Prasanna A.N."/>
            <person name="Walter M.C."/>
            <person name="O'Connor E."/>
            <person name="Balint B."/>
            <person name="Krizsan K."/>
            <person name="Kiss B."/>
            <person name="Hess J."/>
            <person name="Varga T."/>
            <person name="Slot J."/>
            <person name="Riley R."/>
            <person name="Boka B."/>
            <person name="Rigling D."/>
            <person name="Barry K."/>
            <person name="Lee J."/>
            <person name="Mihaltcheva S."/>
            <person name="LaButti K."/>
            <person name="Lipzen A."/>
            <person name="Waldron R."/>
            <person name="Moloney N.M."/>
            <person name="Sperisen C."/>
            <person name="Kredics L."/>
            <person name="Vagvoelgyi C."/>
            <person name="Patrignani A."/>
            <person name="Fitzpatrick D."/>
            <person name="Nagy I."/>
            <person name="Doyle S."/>
            <person name="Anderson J.B."/>
            <person name="Grigoriev I.V."/>
            <person name="Gueldener U."/>
            <person name="Muensterkoetter M."/>
            <person name="Nagy L.G."/>
        </authorList>
    </citation>
    <scope>NUCLEOTIDE SEQUENCE [LARGE SCALE GENOMIC DNA]</scope>
    <source>
        <strain evidence="3">Ar21-2</strain>
    </source>
</reference>
<keyword evidence="3" id="KW-1185">Reference proteome</keyword>
<feature type="compositionally biased region" description="Polar residues" evidence="1">
    <location>
        <begin position="114"/>
        <end position="124"/>
    </location>
</feature>
<sequence>MLLMTIPRCRNEKSPSPYFFSPTPDAPHLVIKPVPAGIGTGGGPPPAQQNTAAPPAGPVMNLRMYLTQNNQQPAMGWPNLYGFNLFSAPPPFGLLQGQHPQMMYSGYTPPAMMTTLNTDTTPQLGSAPVAQDVPAQPTAGSSRRHEGMAPQSSPAAGPSRELNPPPTAPQSWQDPSPHREYWQRDEEDDYDDYSSHRKGKQWASAWDLKQQRDDEIPHRHWEEERETELARQ</sequence>
<accession>A0A2H3D4E3</accession>
<organism evidence="2 3">
    <name type="scientific">Armillaria gallica</name>
    <name type="common">Bulbous honey fungus</name>
    <name type="synonym">Armillaria bulbosa</name>
    <dbReference type="NCBI Taxonomy" id="47427"/>
    <lineage>
        <taxon>Eukaryota</taxon>
        <taxon>Fungi</taxon>
        <taxon>Dikarya</taxon>
        <taxon>Basidiomycota</taxon>
        <taxon>Agaricomycotina</taxon>
        <taxon>Agaricomycetes</taxon>
        <taxon>Agaricomycetidae</taxon>
        <taxon>Agaricales</taxon>
        <taxon>Marasmiineae</taxon>
        <taxon>Physalacriaceae</taxon>
        <taxon>Armillaria</taxon>
    </lineage>
</organism>
<dbReference type="AlphaFoldDB" id="A0A2H3D4E3"/>
<proteinExistence type="predicted"/>
<dbReference type="Proteomes" id="UP000217790">
    <property type="component" value="Unassembled WGS sequence"/>
</dbReference>